<dbReference type="InterPro" id="IPR052893">
    <property type="entry name" value="TCS_response_regulator"/>
</dbReference>
<keyword evidence="4" id="KW-1185">Reference proteome</keyword>
<reference evidence="3" key="2">
    <citation type="submission" date="2020-03" db="EMBL/GenBank/DDBJ databases">
        <title>Flavobacteriaceae bacterium strain TP-CH-4, a member of the family Flavobacteriaceae isolated from a deep-sea seamount.</title>
        <authorList>
            <person name="Zhang D.-C."/>
        </authorList>
    </citation>
    <scope>NUCLEOTIDE SEQUENCE</scope>
    <source>
        <strain evidence="3">TP-CH-4</strain>
    </source>
</reference>
<dbReference type="Gene3D" id="3.40.50.2300">
    <property type="match status" value="1"/>
</dbReference>
<evidence type="ECO:0000313" key="4">
    <source>
        <dbReference type="Proteomes" id="UP000707206"/>
    </source>
</evidence>
<dbReference type="PANTHER" id="PTHR44520">
    <property type="entry name" value="RESPONSE REGULATOR RCP1-RELATED"/>
    <property type="match status" value="1"/>
</dbReference>
<name>A0A967B0T3_9FLAO</name>
<keyword evidence="1" id="KW-0597">Phosphoprotein</keyword>
<reference evidence="3" key="1">
    <citation type="submission" date="2019-07" db="EMBL/GenBank/DDBJ databases">
        <authorList>
            <person name="De-Chao Zhang Q."/>
        </authorList>
    </citation>
    <scope>NUCLEOTIDE SEQUENCE</scope>
    <source>
        <strain evidence="3">TP-CH-4</strain>
    </source>
</reference>
<dbReference type="Pfam" id="PF00072">
    <property type="entry name" value="Response_reg"/>
    <property type="match status" value="1"/>
</dbReference>
<dbReference type="PROSITE" id="PS50110">
    <property type="entry name" value="RESPONSE_REGULATORY"/>
    <property type="match status" value="1"/>
</dbReference>
<organism evidence="3 4">
    <name type="scientific">Pelagihabitans pacificus</name>
    <dbReference type="NCBI Taxonomy" id="2696054"/>
    <lineage>
        <taxon>Bacteria</taxon>
        <taxon>Pseudomonadati</taxon>
        <taxon>Bacteroidota</taxon>
        <taxon>Flavobacteriia</taxon>
        <taxon>Flavobacteriales</taxon>
        <taxon>Flavobacteriaceae</taxon>
        <taxon>Pelagihabitans</taxon>
    </lineage>
</organism>
<dbReference type="PANTHER" id="PTHR44520:SF2">
    <property type="entry name" value="RESPONSE REGULATOR RCP1"/>
    <property type="match status" value="1"/>
</dbReference>
<evidence type="ECO:0000313" key="3">
    <source>
        <dbReference type="EMBL" id="NHF60026.1"/>
    </source>
</evidence>
<evidence type="ECO:0000256" key="1">
    <source>
        <dbReference type="PROSITE-ProRule" id="PRU00169"/>
    </source>
</evidence>
<gene>
    <name evidence="3" type="ORF">FK220_011780</name>
</gene>
<protein>
    <submittedName>
        <fullName evidence="3">Response regulator</fullName>
    </submittedName>
</protein>
<dbReference type="InterPro" id="IPR011006">
    <property type="entry name" value="CheY-like_superfamily"/>
</dbReference>
<feature type="modified residue" description="4-aspartylphosphate" evidence="1">
    <location>
        <position position="63"/>
    </location>
</feature>
<dbReference type="InterPro" id="IPR001789">
    <property type="entry name" value="Sig_transdc_resp-reg_receiver"/>
</dbReference>
<evidence type="ECO:0000259" key="2">
    <source>
        <dbReference type="PROSITE" id="PS50110"/>
    </source>
</evidence>
<comment type="caution">
    <text evidence="3">The sequence shown here is derived from an EMBL/GenBank/DDBJ whole genome shotgun (WGS) entry which is preliminary data.</text>
</comment>
<sequence length="134" mass="15345">MKSNTPTLKSVLLVDDDHSNNFINKIFIDQLGLGVKVSTALNGLEALDHLRHSFEGPCLLVLDIKMPVMDGWEFLEAYHTSIPQVIKDDIVIVMITVSTDHEDMEKAKKNPYVVQYIQKPLSDLKFQRLIKKYF</sequence>
<dbReference type="Proteomes" id="UP000707206">
    <property type="component" value="Unassembled WGS sequence"/>
</dbReference>
<dbReference type="EMBL" id="VIKU02000003">
    <property type="protein sequence ID" value="NHF60026.1"/>
    <property type="molecule type" value="Genomic_DNA"/>
</dbReference>
<feature type="domain" description="Response regulatory" evidence="2">
    <location>
        <begin position="10"/>
        <end position="134"/>
    </location>
</feature>
<accession>A0A967B0T3</accession>
<dbReference type="SMART" id="SM00448">
    <property type="entry name" value="REC"/>
    <property type="match status" value="1"/>
</dbReference>
<dbReference type="GO" id="GO:0000160">
    <property type="term" value="P:phosphorelay signal transduction system"/>
    <property type="evidence" value="ECO:0007669"/>
    <property type="project" value="InterPro"/>
</dbReference>
<dbReference type="SUPFAM" id="SSF52172">
    <property type="entry name" value="CheY-like"/>
    <property type="match status" value="1"/>
</dbReference>
<dbReference type="RefSeq" id="WP_166204896.1">
    <property type="nucleotide sequence ID" value="NZ_VIKU02000003.1"/>
</dbReference>
<proteinExistence type="predicted"/>
<dbReference type="AlphaFoldDB" id="A0A967B0T3"/>